<dbReference type="Pfam" id="PF00194">
    <property type="entry name" value="Carb_anhydrase"/>
    <property type="match status" value="1"/>
</dbReference>
<comment type="catalytic activity">
    <reaction evidence="7">
        <text>hydrogencarbonate + H(+) = CO2 + H2O</text>
        <dbReference type="Rhea" id="RHEA:10748"/>
        <dbReference type="ChEBI" id="CHEBI:15377"/>
        <dbReference type="ChEBI" id="CHEBI:15378"/>
        <dbReference type="ChEBI" id="CHEBI:16526"/>
        <dbReference type="ChEBI" id="CHEBI:17544"/>
        <dbReference type="EC" id="4.2.1.1"/>
    </reaction>
</comment>
<dbReference type="Gene3D" id="3.10.200.10">
    <property type="entry name" value="Alpha carbonic anhydrase"/>
    <property type="match status" value="1"/>
</dbReference>
<feature type="chain" id="PRO_5034442704" description="Carbonic anhydrase" evidence="7">
    <location>
        <begin position="21"/>
        <end position="505"/>
    </location>
</feature>
<dbReference type="InterPro" id="IPR018338">
    <property type="entry name" value="Carbonic_anhydrase_a-class_CS"/>
</dbReference>
<evidence type="ECO:0000256" key="2">
    <source>
        <dbReference type="ARBA" id="ARBA00012925"/>
    </source>
</evidence>
<evidence type="ECO:0000256" key="6">
    <source>
        <dbReference type="ARBA" id="ARBA00023239"/>
    </source>
</evidence>
<dbReference type="PANTHER" id="PTHR18952">
    <property type="entry name" value="CARBONIC ANHYDRASE"/>
    <property type="match status" value="1"/>
</dbReference>
<organism evidence="10 11">
    <name type="scientific">Cyprinus carpio</name>
    <name type="common">Common carp</name>
    <dbReference type="NCBI Taxonomy" id="7962"/>
    <lineage>
        <taxon>Eukaryota</taxon>
        <taxon>Metazoa</taxon>
        <taxon>Chordata</taxon>
        <taxon>Craniata</taxon>
        <taxon>Vertebrata</taxon>
        <taxon>Euteleostomi</taxon>
        <taxon>Actinopterygii</taxon>
        <taxon>Neopterygii</taxon>
        <taxon>Teleostei</taxon>
        <taxon>Ostariophysi</taxon>
        <taxon>Cypriniformes</taxon>
        <taxon>Cyprinidae</taxon>
        <taxon>Cyprininae</taxon>
        <taxon>Cyprinus</taxon>
    </lineage>
</organism>
<dbReference type="Ensembl" id="ENSCCRT00010085589.1">
    <property type="protein sequence ID" value="ENSCCRP00010077145.1"/>
    <property type="gene ID" value="ENSCCRG00010033721.1"/>
</dbReference>
<accession>A0A8C1QZT9</accession>
<dbReference type="InterPro" id="IPR001148">
    <property type="entry name" value="CA_dom"/>
</dbReference>
<dbReference type="PROSITE" id="PS51144">
    <property type="entry name" value="ALPHA_CA_2"/>
    <property type="match status" value="1"/>
</dbReference>
<evidence type="ECO:0000256" key="8">
    <source>
        <dbReference type="SAM" id="MobiDB-lite"/>
    </source>
</evidence>
<feature type="compositionally biased region" description="Polar residues" evidence="8">
    <location>
        <begin position="342"/>
        <end position="366"/>
    </location>
</feature>
<evidence type="ECO:0000313" key="11">
    <source>
        <dbReference type="Proteomes" id="UP000694427"/>
    </source>
</evidence>
<dbReference type="GO" id="GO:0008270">
    <property type="term" value="F:zinc ion binding"/>
    <property type="evidence" value="ECO:0007669"/>
    <property type="project" value="UniProtKB-UniRule"/>
</dbReference>
<feature type="domain" description="Alpha-carbonic anhydrase" evidence="9">
    <location>
        <begin position="20"/>
        <end position="279"/>
    </location>
</feature>
<dbReference type="EC" id="4.2.1.1" evidence="2 7"/>
<keyword evidence="6 7" id="KW-0456">Lyase</keyword>
<comment type="cofactor">
    <cofactor evidence="7">
        <name>Zn(2+)</name>
        <dbReference type="ChEBI" id="CHEBI:29105"/>
    </cofactor>
</comment>
<dbReference type="InterPro" id="IPR036398">
    <property type="entry name" value="CA_dom_sf"/>
</dbReference>
<dbReference type="SUPFAM" id="SSF51069">
    <property type="entry name" value="Carbonic anhydrase"/>
    <property type="match status" value="1"/>
</dbReference>
<dbReference type="GO" id="GO:0004089">
    <property type="term" value="F:carbonate dehydratase activity"/>
    <property type="evidence" value="ECO:0007669"/>
    <property type="project" value="UniProtKB-UniRule"/>
</dbReference>
<evidence type="ECO:0000256" key="7">
    <source>
        <dbReference type="RuleBase" id="RU367011"/>
    </source>
</evidence>
<feature type="region of interest" description="Disordered" evidence="8">
    <location>
        <begin position="471"/>
        <end position="505"/>
    </location>
</feature>
<dbReference type="InterPro" id="IPR023561">
    <property type="entry name" value="Carbonic_anhydrase_a-class"/>
</dbReference>
<proteinExistence type="inferred from homology"/>
<dbReference type="Proteomes" id="UP000694427">
    <property type="component" value="Unplaced"/>
</dbReference>
<feature type="compositionally biased region" description="Basic residues" evidence="8">
    <location>
        <begin position="328"/>
        <end position="337"/>
    </location>
</feature>
<evidence type="ECO:0000313" key="10">
    <source>
        <dbReference type="Ensembl" id="ENSCCRP00010077145.1"/>
    </source>
</evidence>
<evidence type="ECO:0000259" key="9">
    <source>
        <dbReference type="PROSITE" id="PS51144"/>
    </source>
</evidence>
<dbReference type="GO" id="GO:0005886">
    <property type="term" value="C:plasma membrane"/>
    <property type="evidence" value="ECO:0007669"/>
    <property type="project" value="TreeGrafter"/>
</dbReference>
<reference evidence="10" key="2">
    <citation type="submission" date="2025-09" db="UniProtKB">
        <authorList>
            <consortium name="Ensembl"/>
        </authorList>
    </citation>
    <scope>IDENTIFICATION</scope>
</reference>
<keyword evidence="7" id="KW-0732">Signal</keyword>
<reference evidence="10" key="1">
    <citation type="submission" date="2025-08" db="UniProtKB">
        <authorList>
            <consortium name="Ensembl"/>
        </authorList>
    </citation>
    <scope>IDENTIFICATION</scope>
</reference>
<protein>
    <recommendedName>
        <fullName evidence="2 7">Carbonic anhydrase</fullName>
        <ecNumber evidence="2 7">4.2.1.1</ecNumber>
    </recommendedName>
</protein>
<dbReference type="PANTHER" id="PTHR18952:SF19">
    <property type="entry name" value="CARBONIC ANHYDRASE 12"/>
    <property type="match status" value="1"/>
</dbReference>
<comment type="similarity">
    <text evidence="1 7">Belongs to the alpha-carbonic anhydrase family.</text>
</comment>
<name>A0A8C1QZT9_CYPCA</name>
<evidence type="ECO:0000256" key="4">
    <source>
        <dbReference type="ARBA" id="ARBA00022833"/>
    </source>
</evidence>
<keyword evidence="11" id="KW-1185">Reference proteome</keyword>
<dbReference type="PROSITE" id="PS00162">
    <property type="entry name" value="ALPHA_CA_1"/>
    <property type="match status" value="1"/>
</dbReference>
<dbReference type="SMART" id="SM01057">
    <property type="entry name" value="Carb_anhydrase"/>
    <property type="match status" value="1"/>
</dbReference>
<evidence type="ECO:0000256" key="5">
    <source>
        <dbReference type="ARBA" id="ARBA00023180"/>
    </source>
</evidence>
<keyword evidence="3 7" id="KW-0479">Metal-binding</keyword>
<keyword evidence="5" id="KW-0325">Glycoprotein</keyword>
<evidence type="ECO:0000256" key="1">
    <source>
        <dbReference type="ARBA" id="ARBA00010718"/>
    </source>
</evidence>
<dbReference type="AlphaFoldDB" id="A0A8C1QZT9"/>
<feature type="signal peptide" evidence="7">
    <location>
        <begin position="1"/>
        <end position="20"/>
    </location>
</feature>
<keyword evidence="4 7" id="KW-0862">Zinc</keyword>
<evidence type="ECO:0000256" key="3">
    <source>
        <dbReference type="ARBA" id="ARBA00022723"/>
    </source>
</evidence>
<dbReference type="FunFam" id="3.10.200.10:FF:000003">
    <property type="entry name" value="Carbonic anhydrase 12"/>
    <property type="match status" value="1"/>
</dbReference>
<feature type="region of interest" description="Disordered" evidence="8">
    <location>
        <begin position="326"/>
        <end position="366"/>
    </location>
</feature>
<sequence>MTLKLTFIILIACPLEFTGANWAYNGPDGEHNWSSNYPFCGGAFQSPIDFQTQLLRYDPNLPPIQVQNYNLTTNEQLTLSNNGHSVQLSLPSHMYISSLPHRYSAAQLHFHWGYSNLLTGSEHTVNGKRFAGEMHIVHFNSDKYPNISMAVDKHDGLAVLGVFIEIGEFNPAFDKFFKYMNGIKYRDQKIQVSAFNIHALLPARLDEYYRYDGSLTTPPCYPSVLWTVFRRPVTISRKQFLALATALYASNAQESNTVPLHGNYRKPQIADNRVVLVSFKDGLHGILSAASPFQRKQVIQKLLVGDLADLADEGLYQLLPKLSPKPGKDKKLKKTKKEGHWSQATQKKQWSKNKMQSNTGYSSSVGKNTPTPWYMGAFDTNKGICFVSLEENVMHQLERYHAKGLMAEALREVVFPELNLRSYLHCRSDLDLQTIRKLVQGRSRDEAAELEQSLAEAMLKKMRRQINQHRNPNMKTTIGHPQATVPKDFSSALTLHRPQRAEWED</sequence>
<comment type="function">
    <text evidence="7">Reversible hydration of carbon dioxide.</text>
</comment>